<evidence type="ECO:0000256" key="1">
    <source>
        <dbReference type="ARBA" id="ARBA00004893"/>
    </source>
</evidence>
<dbReference type="UniPathway" id="UPA00253"/>
<feature type="domain" description="Quinolinate phosphoribosyl transferase N-terminal" evidence="9">
    <location>
        <begin position="253"/>
        <end position="328"/>
    </location>
</feature>
<evidence type="ECO:0000256" key="3">
    <source>
        <dbReference type="ARBA" id="ARBA00011944"/>
    </source>
</evidence>
<sequence>MARMAERLEALEAGHKRAVGRLQEELSAALAERAEAQLRLEAAVGAMDTDRQQQLIALEEIEMGAKAKEAELNARVLSLESQIHWLGEQNTQLTSALKKLQEAAATAPPANMAGAAAGPGHDAAEATSAEAAAASAHACMPAGAGAAALADKCAALEAELRRAKRAELKLQALLFRLRKDVEAVGVSGPAFDGLRDIRALEFEVDTLGQKLKRSERMAMQADAERQSLQAKLAQLTNTGALSCTEGSAHVASGTAACATFLAKSPGVLAGLAVADLVFEMVDPTIQVVWGGRDGEEVEAGHRFGSVTGPAASILVAERVALNFMQRMSGIATATRAMVLAVEGVGRPGGARILETRKTAPGLRLLDKWAVLI</sequence>
<dbReference type="EMBL" id="BLLF01003489">
    <property type="protein sequence ID" value="GFH27477.1"/>
    <property type="molecule type" value="Genomic_DNA"/>
</dbReference>
<dbReference type="GO" id="GO:0005737">
    <property type="term" value="C:cytoplasm"/>
    <property type="evidence" value="ECO:0007669"/>
    <property type="project" value="TreeGrafter"/>
</dbReference>
<feature type="non-terminal residue" evidence="10">
    <location>
        <position position="372"/>
    </location>
</feature>
<dbReference type="EC" id="2.4.2.19" evidence="3"/>
<dbReference type="FunFam" id="3.90.1170.20:FF:000001">
    <property type="entry name" value="Nicotinate-nucleotide diphosphorylase (Carboxylating)"/>
    <property type="match status" value="1"/>
</dbReference>
<evidence type="ECO:0000313" key="10">
    <source>
        <dbReference type="EMBL" id="GFH27477.1"/>
    </source>
</evidence>
<dbReference type="InterPro" id="IPR037128">
    <property type="entry name" value="Quinolinate_PRibosylTase_N_sf"/>
</dbReference>
<comment type="pathway">
    <text evidence="1">Cofactor biosynthesis; NAD(+) biosynthesis; nicotinate D-ribonucleotide from quinolinate: step 1/1.</text>
</comment>
<organism evidence="10 11">
    <name type="scientific">Haematococcus lacustris</name>
    <name type="common">Green alga</name>
    <name type="synonym">Haematococcus pluvialis</name>
    <dbReference type="NCBI Taxonomy" id="44745"/>
    <lineage>
        <taxon>Eukaryota</taxon>
        <taxon>Viridiplantae</taxon>
        <taxon>Chlorophyta</taxon>
        <taxon>core chlorophytes</taxon>
        <taxon>Chlorophyceae</taxon>
        <taxon>CS clade</taxon>
        <taxon>Chlamydomonadales</taxon>
        <taxon>Haematococcaceae</taxon>
        <taxon>Haematococcus</taxon>
    </lineage>
</organism>
<dbReference type="SUPFAM" id="SSF54675">
    <property type="entry name" value="Nicotinate/Quinolinate PRTase N-terminal domain-like"/>
    <property type="match status" value="1"/>
</dbReference>
<dbReference type="InterPro" id="IPR002638">
    <property type="entry name" value="Quinolinate_PRibosylTrfase_C"/>
</dbReference>
<keyword evidence="6 10" id="KW-0808">Transferase</keyword>
<dbReference type="SUPFAM" id="SSF51690">
    <property type="entry name" value="Nicotinate/Quinolinate PRTase C-terminal domain-like"/>
    <property type="match status" value="1"/>
</dbReference>
<evidence type="ECO:0000259" key="8">
    <source>
        <dbReference type="Pfam" id="PF01729"/>
    </source>
</evidence>
<dbReference type="Pfam" id="PF01729">
    <property type="entry name" value="QRPTase_C"/>
    <property type="match status" value="1"/>
</dbReference>
<dbReference type="GO" id="GO:0004514">
    <property type="term" value="F:nicotinate-nucleotide diphosphorylase (carboxylating) activity"/>
    <property type="evidence" value="ECO:0007669"/>
    <property type="project" value="UniProtKB-EC"/>
</dbReference>
<evidence type="ECO:0000256" key="2">
    <source>
        <dbReference type="ARBA" id="ARBA00009400"/>
    </source>
</evidence>
<reference evidence="10 11" key="1">
    <citation type="submission" date="2020-02" db="EMBL/GenBank/DDBJ databases">
        <title>Draft genome sequence of Haematococcus lacustris strain NIES-144.</title>
        <authorList>
            <person name="Morimoto D."/>
            <person name="Nakagawa S."/>
            <person name="Yoshida T."/>
            <person name="Sawayama S."/>
        </authorList>
    </citation>
    <scope>NUCLEOTIDE SEQUENCE [LARGE SCALE GENOMIC DNA]</scope>
    <source>
        <strain evidence="10 11">NIES-144</strain>
    </source>
</reference>
<dbReference type="InterPro" id="IPR013785">
    <property type="entry name" value="Aldolase_TIM"/>
</dbReference>
<accession>A0A699ZX22</accession>
<comment type="similarity">
    <text evidence="2">Belongs to the NadC/ModD family.</text>
</comment>
<dbReference type="GO" id="GO:0034213">
    <property type="term" value="P:quinolinate catabolic process"/>
    <property type="evidence" value="ECO:0007669"/>
    <property type="project" value="TreeGrafter"/>
</dbReference>
<dbReference type="InterPro" id="IPR027277">
    <property type="entry name" value="NadC/ModD"/>
</dbReference>
<evidence type="ECO:0000313" key="11">
    <source>
        <dbReference type="Proteomes" id="UP000485058"/>
    </source>
</evidence>
<feature type="coiled-coil region" evidence="7">
    <location>
        <begin position="146"/>
        <end position="173"/>
    </location>
</feature>
<protein>
    <recommendedName>
        <fullName evidence="3">nicotinate-nucleotide diphosphorylase (carboxylating)</fullName>
        <ecNumber evidence="3">2.4.2.19</ecNumber>
    </recommendedName>
</protein>
<dbReference type="PANTHER" id="PTHR32179">
    <property type="entry name" value="NICOTINATE-NUCLEOTIDE PYROPHOSPHORYLASE [CARBOXYLATING]"/>
    <property type="match status" value="1"/>
</dbReference>
<keyword evidence="11" id="KW-1185">Reference proteome</keyword>
<feature type="coiled-coil region" evidence="7">
    <location>
        <begin position="197"/>
        <end position="238"/>
    </location>
</feature>
<evidence type="ECO:0000256" key="7">
    <source>
        <dbReference type="SAM" id="Coils"/>
    </source>
</evidence>
<evidence type="ECO:0000256" key="4">
    <source>
        <dbReference type="ARBA" id="ARBA00022642"/>
    </source>
</evidence>
<dbReference type="Gene3D" id="3.90.1170.20">
    <property type="entry name" value="Quinolinate phosphoribosyl transferase, N-terminal domain"/>
    <property type="match status" value="1"/>
</dbReference>
<feature type="coiled-coil region" evidence="7">
    <location>
        <begin position="5"/>
        <end position="39"/>
    </location>
</feature>
<feature type="domain" description="Quinolinate phosphoribosyl transferase C-terminal" evidence="8">
    <location>
        <begin position="330"/>
        <end position="372"/>
    </location>
</feature>
<dbReference type="AlphaFoldDB" id="A0A699ZX22"/>
<dbReference type="InterPro" id="IPR036068">
    <property type="entry name" value="Nicotinate_pribotase-like_C"/>
</dbReference>
<keyword evidence="7" id="KW-0175">Coiled coil</keyword>
<name>A0A699ZX22_HAELA</name>
<comment type="caution">
    <text evidence="10">The sequence shown here is derived from an EMBL/GenBank/DDBJ whole genome shotgun (WGS) entry which is preliminary data.</text>
</comment>
<dbReference type="Gene3D" id="3.20.20.70">
    <property type="entry name" value="Aldolase class I"/>
    <property type="match status" value="1"/>
</dbReference>
<dbReference type="Pfam" id="PF02749">
    <property type="entry name" value="QRPTase_N"/>
    <property type="match status" value="1"/>
</dbReference>
<keyword evidence="4" id="KW-0662">Pyridine nucleotide biosynthesis</keyword>
<dbReference type="Proteomes" id="UP000485058">
    <property type="component" value="Unassembled WGS sequence"/>
</dbReference>
<dbReference type="PANTHER" id="PTHR32179:SF3">
    <property type="entry name" value="NICOTINATE-NUCLEOTIDE PYROPHOSPHORYLASE [CARBOXYLATING]"/>
    <property type="match status" value="1"/>
</dbReference>
<feature type="non-terminal residue" evidence="10">
    <location>
        <position position="1"/>
    </location>
</feature>
<evidence type="ECO:0000256" key="6">
    <source>
        <dbReference type="ARBA" id="ARBA00022679"/>
    </source>
</evidence>
<dbReference type="GO" id="GO:0009435">
    <property type="term" value="P:NAD+ biosynthetic process"/>
    <property type="evidence" value="ECO:0007669"/>
    <property type="project" value="UniProtKB-UniPathway"/>
</dbReference>
<gene>
    <name evidence="10" type="ORF">HaLaN_25804</name>
</gene>
<dbReference type="InterPro" id="IPR022412">
    <property type="entry name" value="Quinolinate_PRibosylTrfase_N"/>
</dbReference>
<evidence type="ECO:0000256" key="5">
    <source>
        <dbReference type="ARBA" id="ARBA00022676"/>
    </source>
</evidence>
<evidence type="ECO:0000259" key="9">
    <source>
        <dbReference type="Pfam" id="PF02749"/>
    </source>
</evidence>
<proteinExistence type="inferred from homology"/>
<keyword evidence="5 10" id="KW-0328">Glycosyltransferase</keyword>